<evidence type="ECO:0000256" key="1">
    <source>
        <dbReference type="SAM" id="MobiDB-lite"/>
    </source>
</evidence>
<reference evidence="2" key="1">
    <citation type="journal article" name="BMC Genomics">
        <title>Long-read sequencing and de novo genome assembly of marine medaka (Oryzias melastigma).</title>
        <authorList>
            <person name="Liang P."/>
            <person name="Saqib H.S.A."/>
            <person name="Ni X."/>
            <person name="Shen Y."/>
        </authorList>
    </citation>
    <scope>NUCLEOTIDE SEQUENCE</scope>
    <source>
        <strain evidence="2">Bigg-433</strain>
    </source>
</reference>
<evidence type="ECO:0000313" key="2">
    <source>
        <dbReference type="EMBL" id="KAF6734165.1"/>
    </source>
</evidence>
<organism evidence="2 3">
    <name type="scientific">Oryzias melastigma</name>
    <name type="common">Marine medaka</name>
    <dbReference type="NCBI Taxonomy" id="30732"/>
    <lineage>
        <taxon>Eukaryota</taxon>
        <taxon>Metazoa</taxon>
        <taxon>Chordata</taxon>
        <taxon>Craniata</taxon>
        <taxon>Vertebrata</taxon>
        <taxon>Euteleostomi</taxon>
        <taxon>Actinopterygii</taxon>
        <taxon>Neopterygii</taxon>
        <taxon>Teleostei</taxon>
        <taxon>Neoteleostei</taxon>
        <taxon>Acanthomorphata</taxon>
        <taxon>Ovalentaria</taxon>
        <taxon>Atherinomorphae</taxon>
        <taxon>Beloniformes</taxon>
        <taxon>Adrianichthyidae</taxon>
        <taxon>Oryziinae</taxon>
        <taxon>Oryzias</taxon>
    </lineage>
</organism>
<proteinExistence type="predicted"/>
<comment type="caution">
    <text evidence="2">The sequence shown here is derived from an EMBL/GenBank/DDBJ whole genome shotgun (WGS) entry which is preliminary data.</text>
</comment>
<evidence type="ECO:0000313" key="3">
    <source>
        <dbReference type="Proteomes" id="UP000646548"/>
    </source>
</evidence>
<dbReference type="EMBL" id="WKFB01000141">
    <property type="protein sequence ID" value="KAF6734165.1"/>
    <property type="molecule type" value="Genomic_DNA"/>
</dbReference>
<dbReference type="Proteomes" id="UP000646548">
    <property type="component" value="Unassembled WGS sequence"/>
</dbReference>
<accession>A0A834FHF3</accession>
<dbReference type="AlphaFoldDB" id="A0A834FHF3"/>
<feature type="region of interest" description="Disordered" evidence="1">
    <location>
        <begin position="75"/>
        <end position="97"/>
    </location>
</feature>
<name>A0A834FHF3_ORYME</name>
<gene>
    <name evidence="2" type="ORF">FQA47_012674</name>
</gene>
<sequence>MLLRVWLSAAHTLHASPWLLHARFDDAGRASGAKVTLLSVVLMHALKVAVPLECKVLFIDTCLRKRILSKDTFQDRRASGRRRGGIPPTPPLPPAVSQQVAGSQTCQPIFINISDYFYCVEL</sequence>
<protein>
    <submittedName>
        <fullName evidence="2">Uncharacterized protein</fullName>
    </submittedName>
</protein>